<proteinExistence type="predicted"/>
<organism evidence="2 3">
    <name type="scientific">Cognaticolwellia beringensis</name>
    <dbReference type="NCBI Taxonomy" id="1967665"/>
    <lineage>
        <taxon>Bacteria</taxon>
        <taxon>Pseudomonadati</taxon>
        <taxon>Pseudomonadota</taxon>
        <taxon>Gammaproteobacteria</taxon>
        <taxon>Alteromonadales</taxon>
        <taxon>Colwelliaceae</taxon>
        <taxon>Cognaticolwellia</taxon>
    </lineage>
</organism>
<evidence type="ECO:0000313" key="2">
    <source>
        <dbReference type="EMBL" id="ASP46493.1"/>
    </source>
</evidence>
<sequence length="157" mass="17726">MNKFSAILIGIILVFVSACAYSPAEKNSMAIGEISQQQLLRDHQSFQQSYQIVKLSGAEVTEIHTWPRDLQVEVYFGTWCHDSQREVPKFLKILAESSNISTRLFGLDYAKSEPSGTAKSHDIKYTPTFIVYQNNKEIGRIIERPKVSLIADISAML</sequence>
<name>A0A222G4G5_9GAMM</name>
<dbReference type="OrthoDB" id="6398367at2"/>
<protein>
    <recommendedName>
        <fullName evidence="4">Thioredoxin</fullName>
    </recommendedName>
</protein>
<dbReference type="RefSeq" id="WP_081148530.1">
    <property type="nucleotide sequence ID" value="NZ_CP020465.1"/>
</dbReference>
<dbReference type="Pfam" id="PF14595">
    <property type="entry name" value="Thioredoxin_9"/>
    <property type="match status" value="1"/>
</dbReference>
<keyword evidence="1" id="KW-0732">Signal</keyword>
<dbReference type="SUPFAM" id="SSF52833">
    <property type="entry name" value="Thioredoxin-like"/>
    <property type="match status" value="1"/>
</dbReference>
<dbReference type="InterPro" id="IPR036249">
    <property type="entry name" value="Thioredoxin-like_sf"/>
</dbReference>
<gene>
    <name evidence="2" type="ORF">B5D82_01110</name>
</gene>
<dbReference type="AlphaFoldDB" id="A0A222G4G5"/>
<evidence type="ECO:0000313" key="3">
    <source>
        <dbReference type="Proteomes" id="UP000202259"/>
    </source>
</evidence>
<dbReference type="PROSITE" id="PS51257">
    <property type="entry name" value="PROKAR_LIPOPROTEIN"/>
    <property type="match status" value="1"/>
</dbReference>
<evidence type="ECO:0008006" key="4">
    <source>
        <dbReference type="Google" id="ProtNLM"/>
    </source>
</evidence>
<dbReference type="Proteomes" id="UP000202259">
    <property type="component" value="Chromosome"/>
</dbReference>
<keyword evidence="3" id="KW-1185">Reference proteome</keyword>
<accession>A0A222G4G5</accession>
<dbReference type="CDD" id="cd02947">
    <property type="entry name" value="TRX_family"/>
    <property type="match status" value="1"/>
</dbReference>
<dbReference type="KEGG" id="cber:B5D82_01110"/>
<dbReference type="EMBL" id="CP020465">
    <property type="protein sequence ID" value="ASP46493.1"/>
    <property type="molecule type" value="Genomic_DNA"/>
</dbReference>
<feature type="signal peptide" evidence="1">
    <location>
        <begin position="1"/>
        <end position="20"/>
    </location>
</feature>
<dbReference type="Gene3D" id="3.40.30.10">
    <property type="entry name" value="Glutaredoxin"/>
    <property type="match status" value="1"/>
</dbReference>
<reference evidence="2 3" key="1">
    <citation type="submission" date="2017-08" db="EMBL/GenBank/DDBJ databases">
        <title>Complete genome of Colwellia sp. NB097-1, a psychrophile bacterium ioslated from Bering Sea.</title>
        <authorList>
            <person name="Chen X."/>
        </authorList>
    </citation>
    <scope>NUCLEOTIDE SEQUENCE [LARGE SCALE GENOMIC DNA]</scope>
    <source>
        <strain evidence="2 3">NB097-1</strain>
    </source>
</reference>
<feature type="chain" id="PRO_5012849812" description="Thioredoxin" evidence="1">
    <location>
        <begin position="21"/>
        <end position="157"/>
    </location>
</feature>
<evidence type="ECO:0000256" key="1">
    <source>
        <dbReference type="SAM" id="SignalP"/>
    </source>
</evidence>